<protein>
    <submittedName>
        <fullName evidence="1">Late embryogenesis abundant protein</fullName>
    </submittedName>
</protein>
<comment type="caution">
    <text evidence="1">The sequence shown here is derived from an EMBL/GenBank/DDBJ whole genome shotgun (WGS) entry which is preliminary data.</text>
</comment>
<organism evidence="1 2">
    <name type="scientific">Melia azedarach</name>
    <name type="common">Chinaberry tree</name>
    <dbReference type="NCBI Taxonomy" id="155640"/>
    <lineage>
        <taxon>Eukaryota</taxon>
        <taxon>Viridiplantae</taxon>
        <taxon>Streptophyta</taxon>
        <taxon>Embryophyta</taxon>
        <taxon>Tracheophyta</taxon>
        <taxon>Spermatophyta</taxon>
        <taxon>Magnoliopsida</taxon>
        <taxon>eudicotyledons</taxon>
        <taxon>Gunneridae</taxon>
        <taxon>Pentapetalae</taxon>
        <taxon>rosids</taxon>
        <taxon>malvids</taxon>
        <taxon>Sapindales</taxon>
        <taxon>Meliaceae</taxon>
        <taxon>Melia</taxon>
    </lineage>
</organism>
<evidence type="ECO:0000313" key="2">
    <source>
        <dbReference type="Proteomes" id="UP001164539"/>
    </source>
</evidence>
<proteinExistence type="predicted"/>
<keyword evidence="2" id="KW-1185">Reference proteome</keyword>
<sequence length="216" mass="23681">MAEESPIAPLAPTGPHHSRSDEEYAPIKRKPLSQEKSSKCLVYVLIIIVSISAILLVLSSIFLRANTPDVKLRSVTVKNLSYGNSTSPFFNATLVAELTIENENFGYFKFKNESGSVSYGGVTVGDVKIREGRVKARGTKRVNVTVEVRSSNGYSLGSKNNLSSDVNSGMLKLRSYVKLHGSVNLFDVLKKTKTPEVNCSIDLVLKIPEIEDLRCS</sequence>
<gene>
    <name evidence="1" type="ORF">OWV82_014314</name>
</gene>
<name>A0ACC1XM43_MELAZ</name>
<dbReference type="Proteomes" id="UP001164539">
    <property type="component" value="Chromosome 8"/>
</dbReference>
<accession>A0ACC1XM43</accession>
<evidence type="ECO:0000313" key="1">
    <source>
        <dbReference type="EMBL" id="KAJ4711992.1"/>
    </source>
</evidence>
<dbReference type="EMBL" id="CM051401">
    <property type="protein sequence ID" value="KAJ4711992.1"/>
    <property type="molecule type" value="Genomic_DNA"/>
</dbReference>
<reference evidence="1 2" key="1">
    <citation type="journal article" date="2023" name="Science">
        <title>Complex scaffold remodeling in plant triterpene biosynthesis.</title>
        <authorList>
            <person name="De La Pena R."/>
            <person name="Hodgson H."/>
            <person name="Liu J.C."/>
            <person name="Stephenson M.J."/>
            <person name="Martin A.C."/>
            <person name="Owen C."/>
            <person name="Harkess A."/>
            <person name="Leebens-Mack J."/>
            <person name="Jimenez L.E."/>
            <person name="Osbourn A."/>
            <person name="Sattely E.S."/>
        </authorList>
    </citation>
    <scope>NUCLEOTIDE SEQUENCE [LARGE SCALE GENOMIC DNA]</scope>
    <source>
        <strain evidence="2">cv. JPN11</strain>
        <tissue evidence="1">Leaf</tissue>
    </source>
</reference>